<dbReference type="RefSeq" id="WP_231442284.1">
    <property type="nucleotide sequence ID" value="NZ_JAJOMB010000007.1"/>
</dbReference>
<dbReference type="InterPro" id="IPR052551">
    <property type="entry name" value="UV-DNA_repair_photolyase"/>
</dbReference>
<dbReference type="EMBL" id="JAJOMB010000007">
    <property type="protein sequence ID" value="MCD5312261.1"/>
    <property type="molecule type" value="Genomic_DNA"/>
</dbReference>
<dbReference type="Gene3D" id="1.25.40.80">
    <property type="match status" value="1"/>
</dbReference>
<gene>
    <name evidence="1" type="ORF">LR394_15240</name>
</gene>
<dbReference type="PANTHER" id="PTHR38657">
    <property type="entry name" value="SLR1343 PROTEIN"/>
    <property type="match status" value="1"/>
</dbReference>
<reference evidence="1" key="1">
    <citation type="submission" date="2021-11" db="EMBL/GenBank/DDBJ databases">
        <title>Streptomyces corallinus and Kineosporia corallina sp. nov., two new coral-derived marine actinobacteria.</title>
        <authorList>
            <person name="Buangrab K."/>
            <person name="Sutthacheep M."/>
            <person name="Yeemin T."/>
            <person name="Harunari E."/>
            <person name="Igarashi Y."/>
            <person name="Sripreechasak P."/>
            <person name="Kanchanasin P."/>
            <person name="Tanasupawat S."/>
            <person name="Phongsopitanun W."/>
        </authorList>
    </citation>
    <scope>NUCLEOTIDE SEQUENCE</scope>
    <source>
        <strain evidence="1">JCM 31032</strain>
    </source>
</reference>
<dbReference type="InterPro" id="IPR014729">
    <property type="entry name" value="Rossmann-like_a/b/a_fold"/>
</dbReference>
<dbReference type="InterPro" id="IPR036134">
    <property type="entry name" value="Crypto/Photolyase_FAD-like_sf"/>
</dbReference>
<dbReference type="PANTHER" id="PTHR38657:SF1">
    <property type="entry name" value="SLR1343 PROTEIN"/>
    <property type="match status" value="1"/>
</dbReference>
<dbReference type="Proteomes" id="UP001138997">
    <property type="component" value="Unassembled WGS sequence"/>
</dbReference>
<proteinExistence type="predicted"/>
<name>A0A9X1NFB7_9ACTN</name>
<protein>
    <submittedName>
        <fullName evidence="1">Cryptochrome/photolyase family protein</fullName>
    </submittedName>
</protein>
<dbReference type="Gene3D" id="1.10.10.1710">
    <property type="entry name" value="Deoxyribodipyrimidine photolyase-related"/>
    <property type="match status" value="1"/>
</dbReference>
<sequence>MGGKKVDRRWLFADQLGPHFLDEPGQPVLLIESQQVFRRRRFHRRKAHLVLSALRHRAAELGDQAEFRQTSSYTEGLEGKLSVCAPTTYAARRFVEELEVDVLPSRGYAIEEVKFAGWAERRQGRKLVMEDFYRDVRKHHRLLLEGDGEPVGGRWNYDQDNREPPPKKPTLGVGAPWWPEEDEIDEQVRADLDRWEQDEGVQFVGEDGPRRFAVTRDEALQALESFVTTRLHDFGPYEDAILADDRWMAHSLLSVPLNLGLLHPVEVAQRAEQAYRDGDAGLASTEGFIRQVVGWRDYVWHVYWHFGDDYRRRNQLKARRKLPQWFAELDPDGEVEAKCLSNALASVREDGWAHHIPRLMVLGNWALQRGYDPVAVTDWFHRSFVDGYDWVMVPNVVGMALHADGGAMMTKPYAAGGAYINRMSNHCGGCRYDPKKRLGEDACPFTAGYWAFLDRNREQLSGNHRMSRAYAGMGRLKDLEAVLEQERHRGASPP</sequence>
<evidence type="ECO:0000313" key="2">
    <source>
        <dbReference type="Proteomes" id="UP001138997"/>
    </source>
</evidence>
<dbReference type="SUPFAM" id="SSF48173">
    <property type="entry name" value="Cryptochrome/photolyase FAD-binding domain"/>
    <property type="match status" value="1"/>
</dbReference>
<evidence type="ECO:0000313" key="1">
    <source>
        <dbReference type="EMBL" id="MCD5312261.1"/>
    </source>
</evidence>
<dbReference type="InterPro" id="IPR007357">
    <property type="entry name" value="PhrB-like"/>
</dbReference>
<dbReference type="Gene3D" id="1.10.579.10">
    <property type="entry name" value="DNA Cyclobutane Dipyrimidine Photolyase, subunit A, domain 3"/>
    <property type="match status" value="1"/>
</dbReference>
<dbReference type="Gene3D" id="3.40.50.620">
    <property type="entry name" value="HUPs"/>
    <property type="match status" value="1"/>
</dbReference>
<organism evidence="1 2">
    <name type="scientific">Kineosporia babensis</name>
    <dbReference type="NCBI Taxonomy" id="499548"/>
    <lineage>
        <taxon>Bacteria</taxon>
        <taxon>Bacillati</taxon>
        <taxon>Actinomycetota</taxon>
        <taxon>Actinomycetes</taxon>
        <taxon>Kineosporiales</taxon>
        <taxon>Kineosporiaceae</taxon>
        <taxon>Kineosporia</taxon>
    </lineage>
</organism>
<keyword evidence="2" id="KW-1185">Reference proteome</keyword>
<dbReference type="AlphaFoldDB" id="A0A9X1NFB7"/>
<accession>A0A9X1NFB7</accession>
<dbReference type="Pfam" id="PF04244">
    <property type="entry name" value="DPRP"/>
    <property type="match status" value="1"/>
</dbReference>
<comment type="caution">
    <text evidence="1">The sequence shown here is derived from an EMBL/GenBank/DDBJ whole genome shotgun (WGS) entry which is preliminary data.</text>
</comment>